<gene>
    <name evidence="2" type="ORF">FSP39_019187</name>
</gene>
<keyword evidence="3" id="KW-1185">Reference proteome</keyword>
<reference evidence="2" key="1">
    <citation type="submission" date="2019-08" db="EMBL/GenBank/DDBJ databases">
        <title>The improved chromosome-level genome for the pearl oyster Pinctada fucata martensii using PacBio sequencing and Hi-C.</title>
        <authorList>
            <person name="Zheng Z."/>
        </authorList>
    </citation>
    <scope>NUCLEOTIDE SEQUENCE</scope>
    <source>
        <strain evidence="2">ZZ-2019</strain>
        <tissue evidence="2">Adductor muscle</tissue>
    </source>
</reference>
<organism evidence="2 3">
    <name type="scientific">Pinctada imbricata</name>
    <name type="common">Atlantic pearl-oyster</name>
    <name type="synonym">Pinctada martensii</name>
    <dbReference type="NCBI Taxonomy" id="66713"/>
    <lineage>
        <taxon>Eukaryota</taxon>
        <taxon>Metazoa</taxon>
        <taxon>Spiralia</taxon>
        <taxon>Lophotrochozoa</taxon>
        <taxon>Mollusca</taxon>
        <taxon>Bivalvia</taxon>
        <taxon>Autobranchia</taxon>
        <taxon>Pteriomorphia</taxon>
        <taxon>Pterioida</taxon>
        <taxon>Pterioidea</taxon>
        <taxon>Pteriidae</taxon>
        <taxon>Pinctada</taxon>
    </lineage>
</organism>
<feature type="compositionally biased region" description="Basic and acidic residues" evidence="1">
    <location>
        <begin position="193"/>
        <end position="206"/>
    </location>
</feature>
<evidence type="ECO:0000313" key="2">
    <source>
        <dbReference type="EMBL" id="KAK3091352.1"/>
    </source>
</evidence>
<proteinExistence type="predicted"/>
<feature type="compositionally biased region" description="Basic and acidic residues" evidence="1">
    <location>
        <begin position="140"/>
        <end position="156"/>
    </location>
</feature>
<comment type="caution">
    <text evidence="2">The sequence shown here is derived from an EMBL/GenBank/DDBJ whole genome shotgun (WGS) entry which is preliminary data.</text>
</comment>
<evidence type="ECO:0000256" key="1">
    <source>
        <dbReference type="SAM" id="MobiDB-lite"/>
    </source>
</evidence>
<dbReference type="AlphaFoldDB" id="A0AA88XS55"/>
<feature type="region of interest" description="Disordered" evidence="1">
    <location>
        <begin position="140"/>
        <end position="222"/>
    </location>
</feature>
<feature type="compositionally biased region" description="Polar residues" evidence="1">
    <location>
        <begin position="165"/>
        <end position="187"/>
    </location>
</feature>
<evidence type="ECO:0000313" key="3">
    <source>
        <dbReference type="Proteomes" id="UP001186944"/>
    </source>
</evidence>
<dbReference type="Proteomes" id="UP001186944">
    <property type="component" value="Unassembled WGS sequence"/>
</dbReference>
<protein>
    <submittedName>
        <fullName evidence="2">Uncharacterized protein</fullName>
    </submittedName>
</protein>
<sequence length="250" mass="28838">MMSSPRYDFVGVSSTQLPYVHDSFPAGPKVGTIRYYTMRSMHRGKDAERKNAISLQRSQSLRLENKEMINLKLPKLSFDLHHRQQPHDVQNTTGHINYTRKTLDLANTTGNIYRQKAYFRLKGIALQQVYSLHRTKTDRFENTHIKRRHTINDTKKDPRRGKNFPSISRNENTPTESITGTEVSTESDGCESPLRKSRLEEMDRESPVPGVRSLNKGKPGRKLGNIVSSRRLQQLLDNDDVIDPGAFYYY</sequence>
<name>A0AA88XS55_PINIB</name>
<dbReference type="EMBL" id="VSWD01000010">
    <property type="protein sequence ID" value="KAK3091352.1"/>
    <property type="molecule type" value="Genomic_DNA"/>
</dbReference>
<accession>A0AA88XS55</accession>